<feature type="transmembrane region" description="Helical" evidence="6">
    <location>
        <begin position="374"/>
        <end position="394"/>
    </location>
</feature>
<sequence>MLFGKVGKGFSAIFYLVSMVNLVEVVFAFTVPLVAYNLASSASDMGLVRAAEFLPHLILSVFIGVLVDNFDKKKLIRLCLVACTIIAAAFPIVISHFEVDIYFYAMSIFLISALVLIVRASINVTLKESVDKDLLIRANSKIQSTAEFLHTVGPILSGFVFYLSFPKYGFYGCAVGFVIALLVSFALKSNNEKSNDTTKTVNSVLHQLVEGFSIFKKMPKLIHMSLIIMFVNAIISSANLLNIFVIKDELKLSDLYLGIAVSIGAVGAFLGGITLHRFEEKISEFKLIATSLALSALGYIFIYSFKSYTAICFSMFLEGLSSIWIAVTVWTYRQKVTSSEVLGRISGITGMIFKVLVPVGLLVSTWYVDIYNSFDFYLFTIILSFIVCIACLILERESGALEPQV</sequence>
<feature type="transmembrane region" description="Helical" evidence="6">
    <location>
        <begin position="285"/>
        <end position="302"/>
    </location>
</feature>
<feature type="transmembrane region" description="Helical" evidence="6">
    <location>
        <begin position="221"/>
        <end position="243"/>
    </location>
</feature>
<comment type="subcellular location">
    <subcellularLocation>
        <location evidence="1">Cell membrane</location>
        <topology evidence="1">Multi-pass membrane protein</topology>
    </subcellularLocation>
</comment>
<dbReference type="Gene3D" id="1.20.1250.20">
    <property type="entry name" value="MFS general substrate transporter like domains"/>
    <property type="match status" value="1"/>
</dbReference>
<organism evidence="7 8">
    <name type="scientific">Pseudoalteromonas byunsanensis</name>
    <dbReference type="NCBI Taxonomy" id="327939"/>
    <lineage>
        <taxon>Bacteria</taxon>
        <taxon>Pseudomonadati</taxon>
        <taxon>Pseudomonadota</taxon>
        <taxon>Gammaproteobacteria</taxon>
        <taxon>Alteromonadales</taxon>
        <taxon>Pseudoalteromonadaceae</taxon>
        <taxon>Pseudoalteromonas</taxon>
    </lineage>
</organism>
<dbReference type="EMBL" id="MNAN01000031">
    <property type="protein sequence ID" value="OHU95201.1"/>
    <property type="molecule type" value="Genomic_DNA"/>
</dbReference>
<feature type="transmembrane region" description="Helical" evidence="6">
    <location>
        <begin position="142"/>
        <end position="162"/>
    </location>
</feature>
<keyword evidence="5 6" id="KW-0472">Membrane</keyword>
<evidence type="ECO:0000256" key="4">
    <source>
        <dbReference type="ARBA" id="ARBA00022989"/>
    </source>
</evidence>
<dbReference type="SUPFAM" id="SSF103473">
    <property type="entry name" value="MFS general substrate transporter"/>
    <property type="match status" value="1"/>
</dbReference>
<dbReference type="OrthoDB" id="9775268at2"/>
<dbReference type="RefSeq" id="WP_070991885.1">
    <property type="nucleotide sequence ID" value="NZ_CBCSHD010000002.1"/>
</dbReference>
<proteinExistence type="predicted"/>
<keyword evidence="3 6" id="KW-0812">Transmembrane</keyword>
<feature type="transmembrane region" description="Helical" evidence="6">
    <location>
        <begin position="12"/>
        <end position="35"/>
    </location>
</feature>
<feature type="transmembrane region" description="Helical" evidence="6">
    <location>
        <begin position="308"/>
        <end position="330"/>
    </location>
</feature>
<feature type="transmembrane region" description="Helical" evidence="6">
    <location>
        <begin position="47"/>
        <end position="68"/>
    </location>
</feature>
<dbReference type="CDD" id="cd06173">
    <property type="entry name" value="MFS_MefA_like"/>
    <property type="match status" value="1"/>
</dbReference>
<dbReference type="PANTHER" id="PTHR23513:SF6">
    <property type="entry name" value="MAJOR FACILITATOR SUPERFAMILY ASSOCIATED DOMAIN-CONTAINING PROTEIN"/>
    <property type="match status" value="1"/>
</dbReference>
<evidence type="ECO:0000313" key="8">
    <source>
        <dbReference type="Proteomes" id="UP000180253"/>
    </source>
</evidence>
<feature type="transmembrane region" description="Helical" evidence="6">
    <location>
        <begin position="101"/>
        <end position="122"/>
    </location>
</feature>
<dbReference type="GO" id="GO:0005886">
    <property type="term" value="C:plasma membrane"/>
    <property type="evidence" value="ECO:0007669"/>
    <property type="project" value="UniProtKB-SubCell"/>
</dbReference>
<protein>
    <recommendedName>
        <fullName evidence="9">Major facilitator superfamily (MFS) profile domain-containing protein</fullName>
    </recommendedName>
</protein>
<evidence type="ECO:0000256" key="6">
    <source>
        <dbReference type="SAM" id="Phobius"/>
    </source>
</evidence>
<dbReference type="InterPro" id="IPR011701">
    <property type="entry name" value="MFS"/>
</dbReference>
<evidence type="ECO:0000256" key="2">
    <source>
        <dbReference type="ARBA" id="ARBA00022475"/>
    </source>
</evidence>
<dbReference type="AlphaFoldDB" id="A0A1S1N291"/>
<reference evidence="7 8" key="1">
    <citation type="submission" date="2016-10" db="EMBL/GenBank/DDBJ databases">
        <title>Pseudoalteromonas amylolytica sp. nov., isolated from the surface seawater.</title>
        <authorList>
            <person name="Wu Y.-H."/>
            <person name="Cheng H."/>
            <person name="Jin X.-B."/>
            <person name="Wang C.-S."/>
            <person name="Xu X.-W."/>
        </authorList>
    </citation>
    <scope>NUCLEOTIDE SEQUENCE [LARGE SCALE GENOMIC DNA]</scope>
    <source>
        <strain evidence="7 8">JCM 12483</strain>
    </source>
</reference>
<dbReference type="Proteomes" id="UP000180253">
    <property type="component" value="Unassembled WGS sequence"/>
</dbReference>
<dbReference type="PANTHER" id="PTHR23513">
    <property type="entry name" value="INTEGRAL MEMBRANE EFFLUX PROTEIN-RELATED"/>
    <property type="match status" value="1"/>
</dbReference>
<dbReference type="STRING" id="327939.BIW53_10775"/>
<evidence type="ECO:0000256" key="5">
    <source>
        <dbReference type="ARBA" id="ARBA00023136"/>
    </source>
</evidence>
<feature type="transmembrane region" description="Helical" evidence="6">
    <location>
        <begin position="255"/>
        <end position="273"/>
    </location>
</feature>
<accession>A0A1S1N291</accession>
<evidence type="ECO:0000256" key="1">
    <source>
        <dbReference type="ARBA" id="ARBA00004651"/>
    </source>
</evidence>
<dbReference type="GO" id="GO:0022857">
    <property type="term" value="F:transmembrane transporter activity"/>
    <property type="evidence" value="ECO:0007669"/>
    <property type="project" value="InterPro"/>
</dbReference>
<name>A0A1S1N291_9GAMM</name>
<gene>
    <name evidence="7" type="ORF">BIW53_10775</name>
</gene>
<keyword evidence="4 6" id="KW-1133">Transmembrane helix</keyword>
<keyword evidence="2" id="KW-1003">Cell membrane</keyword>
<dbReference type="InterPro" id="IPR036259">
    <property type="entry name" value="MFS_trans_sf"/>
</dbReference>
<evidence type="ECO:0008006" key="9">
    <source>
        <dbReference type="Google" id="ProtNLM"/>
    </source>
</evidence>
<feature type="transmembrane region" description="Helical" evidence="6">
    <location>
        <begin position="168"/>
        <end position="187"/>
    </location>
</feature>
<evidence type="ECO:0000256" key="3">
    <source>
        <dbReference type="ARBA" id="ARBA00022692"/>
    </source>
</evidence>
<feature type="transmembrane region" description="Helical" evidence="6">
    <location>
        <begin position="351"/>
        <end position="368"/>
    </location>
</feature>
<dbReference type="Pfam" id="PF07690">
    <property type="entry name" value="MFS_1"/>
    <property type="match status" value="1"/>
</dbReference>
<keyword evidence="8" id="KW-1185">Reference proteome</keyword>
<feature type="transmembrane region" description="Helical" evidence="6">
    <location>
        <begin position="75"/>
        <end position="95"/>
    </location>
</feature>
<comment type="caution">
    <text evidence="7">The sequence shown here is derived from an EMBL/GenBank/DDBJ whole genome shotgun (WGS) entry which is preliminary data.</text>
</comment>
<evidence type="ECO:0000313" key="7">
    <source>
        <dbReference type="EMBL" id="OHU95201.1"/>
    </source>
</evidence>